<sequence>MILRYFFFTFLFFCIFSCLHSSSTISFSCASSHSPHCGSPFSSSFSFFPSLLFLFLPPPFPRPFPLLSSPSGHSSPNAPSFSSFLLPFGHAYFLAPFPPLSLSHYPLALFSSCLVSSFLLPSAFFPFSIFSVLSLPFFSLRPSPLFLPSPSFPFSPLSPLPPPPHLPPHKSGQRERLLLIILFLCFLHSTDLHNSSSLFLARFPSFLSPPLLPSFLSHSLLRPLAPSRPHLPLFLLASSSSSLPLSLFLFFFLPFLLALLSSPFPSYHPALISFSFTYFVSSSLASPSSSVPILPPIPVSPCPAPRPLPLPPFPSSPLPSPLLSSLPLLYSPDPSLLSTSLPLPPHSSLPSPWPLSFPVRLPLLPLLLSLPLLSLHSSPLSIPSPPHLSLSPPRPFTP</sequence>
<keyword evidence="1" id="KW-0812">Transmembrane</keyword>
<dbReference type="EMBL" id="QCYY01002285">
    <property type="protein sequence ID" value="ROT71515.1"/>
    <property type="molecule type" value="Genomic_DNA"/>
</dbReference>
<protein>
    <submittedName>
        <fullName evidence="3">Uncharacterized protein</fullName>
    </submittedName>
</protein>
<keyword evidence="2" id="KW-0732">Signal</keyword>
<evidence type="ECO:0000256" key="1">
    <source>
        <dbReference type="SAM" id="Phobius"/>
    </source>
</evidence>
<reference evidence="3 4" key="1">
    <citation type="submission" date="2018-04" db="EMBL/GenBank/DDBJ databases">
        <authorList>
            <person name="Zhang X."/>
            <person name="Yuan J."/>
            <person name="Li F."/>
            <person name="Xiang J."/>
        </authorList>
    </citation>
    <scope>NUCLEOTIDE SEQUENCE [LARGE SCALE GENOMIC DNA]</scope>
    <source>
        <tissue evidence="3">Muscle</tissue>
    </source>
</reference>
<keyword evidence="1" id="KW-1133">Transmembrane helix</keyword>
<evidence type="ECO:0000313" key="4">
    <source>
        <dbReference type="Proteomes" id="UP000283509"/>
    </source>
</evidence>
<proteinExistence type="predicted"/>
<keyword evidence="1" id="KW-0472">Membrane</keyword>
<feature type="transmembrane region" description="Helical" evidence="1">
    <location>
        <begin position="107"/>
        <end position="133"/>
    </location>
</feature>
<reference evidence="3 4" key="2">
    <citation type="submission" date="2019-01" db="EMBL/GenBank/DDBJ databases">
        <title>The decoding of complex shrimp genome reveals the adaptation for benthos swimmer, frequently molting mechanism and breeding impact on genome.</title>
        <authorList>
            <person name="Sun Y."/>
            <person name="Gao Y."/>
            <person name="Yu Y."/>
        </authorList>
    </citation>
    <scope>NUCLEOTIDE SEQUENCE [LARGE SCALE GENOMIC DNA]</scope>
    <source>
        <tissue evidence="3">Muscle</tissue>
    </source>
</reference>
<evidence type="ECO:0000256" key="2">
    <source>
        <dbReference type="SAM" id="SignalP"/>
    </source>
</evidence>
<dbReference type="AlphaFoldDB" id="A0A423T556"/>
<feature type="signal peptide" evidence="2">
    <location>
        <begin position="1"/>
        <end position="21"/>
    </location>
</feature>
<accession>A0A423T556</accession>
<evidence type="ECO:0000313" key="3">
    <source>
        <dbReference type="EMBL" id="ROT71515.1"/>
    </source>
</evidence>
<keyword evidence="4" id="KW-1185">Reference proteome</keyword>
<name>A0A423T556_PENVA</name>
<comment type="caution">
    <text evidence="3">The sequence shown here is derived from an EMBL/GenBank/DDBJ whole genome shotgun (WGS) entry which is preliminary data.</text>
</comment>
<organism evidence="3 4">
    <name type="scientific">Penaeus vannamei</name>
    <name type="common">Whiteleg shrimp</name>
    <name type="synonym">Litopenaeus vannamei</name>
    <dbReference type="NCBI Taxonomy" id="6689"/>
    <lineage>
        <taxon>Eukaryota</taxon>
        <taxon>Metazoa</taxon>
        <taxon>Ecdysozoa</taxon>
        <taxon>Arthropoda</taxon>
        <taxon>Crustacea</taxon>
        <taxon>Multicrustacea</taxon>
        <taxon>Malacostraca</taxon>
        <taxon>Eumalacostraca</taxon>
        <taxon>Eucarida</taxon>
        <taxon>Decapoda</taxon>
        <taxon>Dendrobranchiata</taxon>
        <taxon>Penaeoidea</taxon>
        <taxon>Penaeidae</taxon>
        <taxon>Penaeus</taxon>
    </lineage>
</organism>
<gene>
    <name evidence="3" type="ORF">C7M84_010169</name>
</gene>
<feature type="chain" id="PRO_5019336232" evidence="2">
    <location>
        <begin position="22"/>
        <end position="398"/>
    </location>
</feature>
<feature type="transmembrane region" description="Helical" evidence="1">
    <location>
        <begin position="233"/>
        <end position="260"/>
    </location>
</feature>
<dbReference type="Proteomes" id="UP000283509">
    <property type="component" value="Unassembled WGS sequence"/>
</dbReference>
<dbReference type="PROSITE" id="PS51257">
    <property type="entry name" value="PROKAR_LIPOPROTEIN"/>
    <property type="match status" value="1"/>
</dbReference>